<dbReference type="Proteomes" id="UP000095384">
    <property type="component" value="Unassembled WGS sequence"/>
</dbReference>
<organism evidence="1 2">
    <name type="scientific">Agathobacter rectalis</name>
    <dbReference type="NCBI Taxonomy" id="39491"/>
    <lineage>
        <taxon>Bacteria</taxon>
        <taxon>Bacillati</taxon>
        <taxon>Bacillota</taxon>
        <taxon>Clostridia</taxon>
        <taxon>Lachnospirales</taxon>
        <taxon>Lachnospiraceae</taxon>
        <taxon>Agathobacter</taxon>
    </lineage>
</organism>
<proteinExistence type="predicted"/>
<dbReference type="RefSeq" id="WP_055225069.1">
    <property type="nucleotide sequence ID" value="NZ_CP143947.1"/>
</dbReference>
<dbReference type="EMBL" id="CYYW01000030">
    <property type="protein sequence ID" value="CUO65197.1"/>
    <property type="molecule type" value="Genomic_DNA"/>
</dbReference>
<protein>
    <submittedName>
        <fullName evidence="1">Uncharacterized protein</fullName>
    </submittedName>
</protein>
<sequence>MSTRVSSATNLSATYFMRNFYSNNRDAMKSSKRKEYSITELAYDDSTALHRAAKKLKNYKYSDDENTDNIRGTVMALVDTYNNSIDSASNSSSSSMKRYAKQLKKLASKYTDELEDIGITINKDGTLKANEELVKKADADTLNSLFGNDNDFTSSLYRVSRQMSSLSYDDYYTSLRAGSNINLTV</sequence>
<evidence type="ECO:0000313" key="2">
    <source>
        <dbReference type="Proteomes" id="UP000095384"/>
    </source>
</evidence>
<gene>
    <name evidence="1" type="ORF">ERS852417_02780</name>
</gene>
<accession>A0A174GVE9</accession>
<name>A0A174GVE9_9FIRM</name>
<evidence type="ECO:0000313" key="1">
    <source>
        <dbReference type="EMBL" id="CUO65197.1"/>
    </source>
</evidence>
<reference evidence="1 2" key="1">
    <citation type="submission" date="2015-09" db="EMBL/GenBank/DDBJ databases">
        <authorList>
            <consortium name="Pathogen Informatics"/>
        </authorList>
    </citation>
    <scope>NUCLEOTIDE SEQUENCE [LARGE SCALE GENOMIC DNA]</scope>
    <source>
        <strain evidence="1 2">2789STDY5608860</strain>
    </source>
</reference>
<dbReference type="AlphaFoldDB" id="A0A174GVE9"/>